<dbReference type="Pfam" id="PF17849">
    <property type="entry name" value="OB_Dis3"/>
    <property type="match status" value="1"/>
</dbReference>
<dbReference type="Pfam" id="PF00773">
    <property type="entry name" value="RNB"/>
    <property type="match status" value="2"/>
</dbReference>
<dbReference type="GO" id="GO:0003723">
    <property type="term" value="F:RNA binding"/>
    <property type="evidence" value="ECO:0007669"/>
    <property type="project" value="InterPro"/>
</dbReference>
<sequence length="528" mass="58644">MLVCCAPLQTNNYETFRIGDTIITDAKSVRPALPGDIVLLDCSGNVTIEKRTKHTGLVGTIEMGSSIKYGFTSRGIPIYLFVPWNESYPPFYVGSSYKSKENMLAIVDYDSWDKQANCPRGSCRTILGICGNLAAEHAALIAHASPNPWKKSLLPPILFPRVRAAATTLIYAPTFHIDPSGCKDIDDALTLLVQDDGQVVVHIHIADVATLLSPNESLWRAAEIGQTLYTDGKVQVGLFPPVVEESLSLLRGCSRPTLTLRVLWNPATGSVGSATWQHTEVIVKESFTYETVLRSTHAPLLRALCVALGGEDTGDSHEWVAQTMLYYNRAAATVVRKARTGILRRHSPPQQSVLERIREFATIPKFLAYSSGSYCGADTTEPTEHWGLGASLYCHASSPIRRFADCINQISIMNALFGYDLPIPTHSISGLNTTEKAVKTYERDLFFVRRFLTLGTGIDPELGVIVNATEEKVRVWVENWRRIVRVRRPLNGWDFEPVLGTTVVIKTHANYTERNWKRRVTMRLSIAP</sequence>
<proteinExistence type="predicted"/>
<dbReference type="InterPro" id="IPR012340">
    <property type="entry name" value="NA-bd_OB-fold"/>
</dbReference>
<accession>A0A6C0K6U6</accession>
<dbReference type="AlphaFoldDB" id="A0A6C0K6U6"/>
<dbReference type="SMART" id="SM00955">
    <property type="entry name" value="RNB"/>
    <property type="match status" value="1"/>
</dbReference>
<dbReference type="GO" id="GO:0000175">
    <property type="term" value="F:3'-5'-RNA exonuclease activity"/>
    <property type="evidence" value="ECO:0007669"/>
    <property type="project" value="TreeGrafter"/>
</dbReference>
<organism evidence="3">
    <name type="scientific">viral metagenome</name>
    <dbReference type="NCBI Taxonomy" id="1070528"/>
    <lineage>
        <taxon>unclassified sequences</taxon>
        <taxon>metagenomes</taxon>
        <taxon>organismal metagenomes</taxon>
    </lineage>
</organism>
<dbReference type="SUPFAM" id="SSF50249">
    <property type="entry name" value="Nucleic acid-binding proteins"/>
    <property type="match status" value="1"/>
</dbReference>
<dbReference type="InterPro" id="IPR001900">
    <property type="entry name" value="RNase_II/R"/>
</dbReference>
<evidence type="ECO:0000313" key="3">
    <source>
        <dbReference type="EMBL" id="QHU12796.1"/>
    </source>
</evidence>
<name>A0A6C0K6U6_9ZZZZ</name>
<evidence type="ECO:0000256" key="1">
    <source>
        <dbReference type="ARBA" id="ARBA00016366"/>
    </source>
</evidence>
<feature type="domain" description="RNB" evidence="2">
    <location>
        <begin position="161"/>
        <end position="418"/>
    </location>
</feature>
<dbReference type="EMBL" id="MN740809">
    <property type="protein sequence ID" value="QHU12796.1"/>
    <property type="molecule type" value="Genomic_DNA"/>
</dbReference>
<dbReference type="PANTHER" id="PTHR23355:SF30">
    <property type="entry name" value="DIS3-LIKE EXONUCLEASE 1"/>
    <property type="match status" value="1"/>
</dbReference>
<protein>
    <recommendedName>
        <fullName evidence="1">DIS3-like exonuclease 1</fullName>
    </recommendedName>
</protein>
<dbReference type="InterPro" id="IPR041505">
    <property type="entry name" value="Dis3_CSD2"/>
</dbReference>
<dbReference type="InterPro" id="IPR050180">
    <property type="entry name" value="RNR_Ribonuclease"/>
</dbReference>
<evidence type="ECO:0000259" key="2">
    <source>
        <dbReference type="SMART" id="SM00955"/>
    </source>
</evidence>
<reference evidence="3" key="1">
    <citation type="journal article" date="2020" name="Nature">
        <title>Giant virus diversity and host interactions through global metagenomics.</title>
        <authorList>
            <person name="Schulz F."/>
            <person name="Roux S."/>
            <person name="Paez-Espino D."/>
            <person name="Jungbluth S."/>
            <person name="Walsh D.A."/>
            <person name="Denef V.J."/>
            <person name="McMahon K.D."/>
            <person name="Konstantinidis K.T."/>
            <person name="Eloe-Fadrosh E.A."/>
            <person name="Kyrpides N.C."/>
            <person name="Woyke T."/>
        </authorList>
    </citation>
    <scope>NUCLEOTIDE SEQUENCE</scope>
    <source>
        <strain evidence="3">GVMAG-S-1101172-89</strain>
    </source>
</reference>
<dbReference type="GO" id="GO:0006402">
    <property type="term" value="P:mRNA catabolic process"/>
    <property type="evidence" value="ECO:0007669"/>
    <property type="project" value="TreeGrafter"/>
</dbReference>
<dbReference type="PANTHER" id="PTHR23355">
    <property type="entry name" value="RIBONUCLEASE"/>
    <property type="match status" value="1"/>
</dbReference>